<dbReference type="AlphaFoldDB" id="A0A6N7YFQ2"/>
<protein>
    <submittedName>
        <fullName evidence="1">Uncharacterized protein</fullName>
    </submittedName>
</protein>
<proteinExistence type="predicted"/>
<dbReference type="Proteomes" id="UP000433359">
    <property type="component" value="Unassembled WGS sequence"/>
</dbReference>
<dbReference type="EMBL" id="VULP01000017">
    <property type="protein sequence ID" value="MSU82505.1"/>
    <property type="molecule type" value="Genomic_DNA"/>
</dbReference>
<name>A0A6N7YFQ2_9FIRM</name>
<organism evidence="1 2">
    <name type="scientific">Anaerobutyricum soehngenii</name>
    <dbReference type="NCBI Taxonomy" id="105843"/>
    <lineage>
        <taxon>Bacteria</taxon>
        <taxon>Bacillati</taxon>
        <taxon>Bacillota</taxon>
        <taxon>Clostridia</taxon>
        <taxon>Lachnospirales</taxon>
        <taxon>Lachnospiraceae</taxon>
        <taxon>Anaerobutyricum</taxon>
    </lineage>
</organism>
<evidence type="ECO:0000313" key="2">
    <source>
        <dbReference type="Proteomes" id="UP000433359"/>
    </source>
</evidence>
<gene>
    <name evidence="1" type="ORF">FYJ25_09115</name>
</gene>
<evidence type="ECO:0000313" key="1">
    <source>
        <dbReference type="EMBL" id="MSU82505.1"/>
    </source>
</evidence>
<comment type="caution">
    <text evidence="1">The sequence shown here is derived from an EMBL/GenBank/DDBJ whole genome shotgun (WGS) entry which is preliminary data.</text>
</comment>
<reference evidence="1 2" key="1">
    <citation type="submission" date="2019-08" db="EMBL/GenBank/DDBJ databases">
        <title>In-depth cultivation of the pig gut microbiome towards novel bacterial diversity and tailored functional studies.</title>
        <authorList>
            <person name="Wylensek D."/>
            <person name="Hitch T.C.A."/>
            <person name="Clavel T."/>
        </authorList>
    </citation>
    <scope>NUCLEOTIDE SEQUENCE [LARGE SCALE GENOMIC DNA]</scope>
    <source>
        <strain evidence="1 2">BSM-383-APC-4H</strain>
    </source>
</reference>
<dbReference type="RefSeq" id="WP_154581103.1">
    <property type="nucleotide sequence ID" value="NZ_VULP01000017.1"/>
</dbReference>
<accession>A0A6N7YFQ2</accession>
<sequence length="113" mass="13252">MILNEIESKLKEVEKAVYYGLADERSKWNYIVFSRQKMTRSQNKTGDTMYYSVAIVRENYIEEGIEEKVIKKMEEIPGMKRAQNDISYSYVKKPNTNIVIEVAEIIFCKAVKI</sequence>